<accession>B3S4F9</accession>
<keyword evidence="4" id="KW-1185">Reference proteome</keyword>
<dbReference type="AlphaFoldDB" id="B3S4F9"/>
<evidence type="ECO:0000256" key="1">
    <source>
        <dbReference type="SAM" id="SignalP"/>
    </source>
</evidence>
<dbReference type="SUPFAM" id="SSF52833">
    <property type="entry name" value="Thioredoxin-like"/>
    <property type="match status" value="1"/>
</dbReference>
<sequence>MPACLVLFALIPVIYSQAPILPRPDGYVYHNGSPEAPIHMEAFIDLACPDCKTAWPILKKLADSYGPNKLRMTFHINPLVYHRQAYYAAMGVRALVAANVSVHDLFNYMDAVFKNQSEFYNKPTLKMSGLQVIQAYAKLAHKAAGISAMKFANALQNSGIDHTTRLSSKLAWERGVTGTPSFFINGIRVIGQSNWTVKQWKKVIDPLLKTKFPRLEL</sequence>
<dbReference type="STRING" id="10228.B3S4F9"/>
<organism evidence="3 4">
    <name type="scientific">Trichoplax adhaerens</name>
    <name type="common">Trichoplax reptans</name>
    <dbReference type="NCBI Taxonomy" id="10228"/>
    <lineage>
        <taxon>Eukaryota</taxon>
        <taxon>Metazoa</taxon>
        <taxon>Placozoa</taxon>
        <taxon>Uniplacotomia</taxon>
        <taxon>Trichoplacea</taxon>
        <taxon>Trichoplacidae</taxon>
        <taxon>Trichoplax</taxon>
    </lineage>
</organism>
<dbReference type="eggNOG" id="KOG2567">
    <property type="taxonomic scope" value="Eukaryota"/>
</dbReference>
<dbReference type="PhylomeDB" id="B3S4F9"/>
<dbReference type="EMBL" id="DS985249">
    <property type="protein sequence ID" value="EDV22629.1"/>
    <property type="molecule type" value="Genomic_DNA"/>
</dbReference>
<dbReference type="PANTHER" id="PTHR33875">
    <property type="entry name" value="OS09G0542200 PROTEIN"/>
    <property type="match status" value="1"/>
</dbReference>
<dbReference type="PANTHER" id="PTHR33875:SF2">
    <property type="entry name" value="ACR183CP"/>
    <property type="match status" value="1"/>
</dbReference>
<dbReference type="GeneID" id="6756214"/>
<keyword evidence="1" id="KW-0732">Signal</keyword>
<evidence type="ECO:0000313" key="4">
    <source>
        <dbReference type="Proteomes" id="UP000009022"/>
    </source>
</evidence>
<proteinExistence type="predicted"/>
<dbReference type="Proteomes" id="UP000009022">
    <property type="component" value="Unassembled WGS sequence"/>
</dbReference>
<feature type="signal peptide" evidence="1">
    <location>
        <begin position="1"/>
        <end position="16"/>
    </location>
</feature>
<dbReference type="InterPro" id="IPR012336">
    <property type="entry name" value="Thioredoxin-like_fold"/>
</dbReference>
<dbReference type="HOGENOM" id="CLU_074689_1_1_1"/>
<protein>
    <recommendedName>
        <fullName evidence="2">Thioredoxin-like fold domain-containing protein</fullName>
    </recommendedName>
</protein>
<gene>
    <name evidence="3" type="ORF">TRIADDRAFT_64163</name>
</gene>
<name>B3S4F9_TRIAD</name>
<dbReference type="Gene3D" id="3.40.30.10">
    <property type="entry name" value="Glutaredoxin"/>
    <property type="match status" value="1"/>
</dbReference>
<dbReference type="OrthoDB" id="37297at2759"/>
<reference evidence="3 4" key="1">
    <citation type="journal article" date="2008" name="Nature">
        <title>The Trichoplax genome and the nature of placozoans.</title>
        <authorList>
            <person name="Srivastava M."/>
            <person name="Begovic E."/>
            <person name="Chapman J."/>
            <person name="Putnam N.H."/>
            <person name="Hellsten U."/>
            <person name="Kawashima T."/>
            <person name="Kuo A."/>
            <person name="Mitros T."/>
            <person name="Salamov A."/>
            <person name="Carpenter M.L."/>
            <person name="Signorovitch A.Y."/>
            <person name="Moreno M.A."/>
            <person name="Kamm K."/>
            <person name="Grimwood J."/>
            <person name="Schmutz J."/>
            <person name="Shapiro H."/>
            <person name="Grigoriev I.V."/>
            <person name="Buss L.W."/>
            <person name="Schierwater B."/>
            <person name="Dellaporta S.L."/>
            <person name="Rokhsar D.S."/>
        </authorList>
    </citation>
    <scope>NUCLEOTIDE SEQUENCE [LARGE SCALE GENOMIC DNA]</scope>
    <source>
        <strain evidence="3 4">Grell-BS-1999</strain>
    </source>
</reference>
<feature type="chain" id="PRO_5002798492" description="Thioredoxin-like fold domain-containing protein" evidence="1">
    <location>
        <begin position="17"/>
        <end position="217"/>
    </location>
</feature>
<evidence type="ECO:0000259" key="2">
    <source>
        <dbReference type="Pfam" id="PF13462"/>
    </source>
</evidence>
<dbReference type="CTD" id="6756214"/>
<dbReference type="InParanoid" id="B3S4F9"/>
<dbReference type="Pfam" id="PF13462">
    <property type="entry name" value="Thioredoxin_4"/>
    <property type="match status" value="1"/>
</dbReference>
<dbReference type="OMA" id="NQERFWN"/>
<dbReference type="RefSeq" id="XP_002115173.1">
    <property type="nucleotide sequence ID" value="XM_002115137.1"/>
</dbReference>
<dbReference type="InterPro" id="IPR036249">
    <property type="entry name" value="Thioredoxin-like_sf"/>
</dbReference>
<feature type="domain" description="Thioredoxin-like fold" evidence="2">
    <location>
        <begin position="30"/>
        <end position="205"/>
    </location>
</feature>
<evidence type="ECO:0000313" key="3">
    <source>
        <dbReference type="EMBL" id="EDV22629.1"/>
    </source>
</evidence>
<dbReference type="KEGG" id="tad:TRIADDRAFT_64163"/>